<name>A0A1Q8ZM92_9HYPH</name>
<dbReference type="AlphaFoldDB" id="A0A1Q8ZM92"/>
<dbReference type="Pfam" id="PF00528">
    <property type="entry name" value="BPD_transp_1"/>
    <property type="match status" value="1"/>
</dbReference>
<dbReference type="RefSeq" id="WP_075641226.1">
    <property type="nucleotide sequence ID" value="NZ_MKIM01000029.1"/>
</dbReference>
<evidence type="ECO:0000256" key="5">
    <source>
        <dbReference type="ARBA" id="ARBA00022692"/>
    </source>
</evidence>
<dbReference type="EMBL" id="MKIM01000029">
    <property type="protein sequence ID" value="OLP43019.1"/>
    <property type="molecule type" value="Genomic_DNA"/>
</dbReference>
<feature type="transmembrane region" description="Helical" evidence="8">
    <location>
        <begin position="73"/>
        <end position="96"/>
    </location>
</feature>
<dbReference type="SUPFAM" id="SSF161098">
    <property type="entry name" value="MetI-like"/>
    <property type="match status" value="1"/>
</dbReference>
<evidence type="ECO:0000313" key="11">
    <source>
        <dbReference type="Proteomes" id="UP000186894"/>
    </source>
</evidence>
<dbReference type="InterPro" id="IPR051789">
    <property type="entry name" value="Bact_Polyamine_Transport"/>
</dbReference>
<keyword evidence="6 8" id="KW-1133">Transmembrane helix</keyword>
<dbReference type="InterPro" id="IPR000515">
    <property type="entry name" value="MetI-like"/>
</dbReference>
<keyword evidence="4" id="KW-1003">Cell membrane</keyword>
<keyword evidence="5 8" id="KW-0812">Transmembrane</keyword>
<dbReference type="PANTHER" id="PTHR43848">
    <property type="entry name" value="PUTRESCINE TRANSPORT SYSTEM PERMEASE PROTEIN POTI"/>
    <property type="match status" value="1"/>
</dbReference>
<evidence type="ECO:0000313" key="10">
    <source>
        <dbReference type="EMBL" id="OLP43019.1"/>
    </source>
</evidence>
<organism evidence="10 11">
    <name type="scientific">Rhizobium oryziradicis</name>
    <dbReference type="NCBI Taxonomy" id="1867956"/>
    <lineage>
        <taxon>Bacteria</taxon>
        <taxon>Pseudomonadati</taxon>
        <taxon>Pseudomonadota</taxon>
        <taxon>Alphaproteobacteria</taxon>
        <taxon>Hyphomicrobiales</taxon>
        <taxon>Rhizobiaceae</taxon>
        <taxon>Rhizobium/Agrobacterium group</taxon>
        <taxon>Rhizobium</taxon>
    </lineage>
</organism>
<comment type="subcellular location">
    <subcellularLocation>
        <location evidence="1 8">Cell membrane</location>
        <topology evidence="1 8">Multi-pass membrane protein</topology>
    </subcellularLocation>
</comment>
<dbReference type="GO" id="GO:0005886">
    <property type="term" value="C:plasma membrane"/>
    <property type="evidence" value="ECO:0007669"/>
    <property type="project" value="UniProtKB-SubCell"/>
</dbReference>
<dbReference type="Proteomes" id="UP000186894">
    <property type="component" value="Unassembled WGS sequence"/>
</dbReference>
<evidence type="ECO:0000256" key="8">
    <source>
        <dbReference type="RuleBase" id="RU363032"/>
    </source>
</evidence>
<protein>
    <submittedName>
        <fullName evidence="10">ABC transporter permease</fullName>
    </submittedName>
</protein>
<evidence type="ECO:0000256" key="3">
    <source>
        <dbReference type="ARBA" id="ARBA00022448"/>
    </source>
</evidence>
<feature type="transmembrane region" description="Helical" evidence="8">
    <location>
        <begin position="12"/>
        <end position="33"/>
    </location>
</feature>
<feature type="transmembrane region" description="Helical" evidence="8">
    <location>
        <begin position="243"/>
        <end position="264"/>
    </location>
</feature>
<comment type="similarity">
    <text evidence="2">Belongs to the binding-protein-dependent transport system permease family. CysTW subfamily.</text>
</comment>
<evidence type="ECO:0000256" key="4">
    <source>
        <dbReference type="ARBA" id="ARBA00022475"/>
    </source>
</evidence>
<dbReference type="CDD" id="cd06261">
    <property type="entry name" value="TM_PBP2"/>
    <property type="match status" value="1"/>
</dbReference>
<evidence type="ECO:0000259" key="9">
    <source>
        <dbReference type="PROSITE" id="PS50928"/>
    </source>
</evidence>
<evidence type="ECO:0000256" key="1">
    <source>
        <dbReference type="ARBA" id="ARBA00004651"/>
    </source>
</evidence>
<reference evidence="10 11" key="1">
    <citation type="submission" date="2016-09" db="EMBL/GenBank/DDBJ databases">
        <title>Rhizobium oryziradicis sp. nov., isolated from the root of rice.</title>
        <authorList>
            <person name="Zhao J."/>
            <person name="Zhang X."/>
        </authorList>
    </citation>
    <scope>NUCLEOTIDE SEQUENCE [LARGE SCALE GENOMIC DNA]</scope>
    <source>
        <strain evidence="10 11">N19</strain>
    </source>
</reference>
<dbReference type="PROSITE" id="PS50928">
    <property type="entry name" value="ABC_TM1"/>
    <property type="match status" value="1"/>
</dbReference>
<keyword evidence="3 8" id="KW-0813">Transport</keyword>
<dbReference type="GO" id="GO:0055085">
    <property type="term" value="P:transmembrane transport"/>
    <property type="evidence" value="ECO:0007669"/>
    <property type="project" value="InterPro"/>
</dbReference>
<sequence length="281" mass="30763">MNSGGVKFGLGVYTGLFLVFLYGPLVVLAILSFQAGPDGGPQFPIIEWSVYWYKHLFGLTPPSRVAPLPINDALVRSVVLAGLTMIVSTVLGVLSAQAFRSRFKGSGFVFYLIVLGMMVPGVLVGLGMALVANSFGIDRHWWSTAFVLHVVYTFPFAFLVMLAIFNRFDPSVEEAAWSLGVTPARTFRKITFPLIFPGVLSAMLFAFTLSYDEFSRTLFASGRDLTLPLAIYGTFSVEVHPNVFAFGVLTTLFSFALLGTYAVLMGLSVRRAKRIAVQEEV</sequence>
<keyword evidence="7 8" id="KW-0472">Membrane</keyword>
<feature type="transmembrane region" description="Helical" evidence="8">
    <location>
        <begin position="108"/>
        <end position="135"/>
    </location>
</feature>
<dbReference type="Gene3D" id="1.10.3720.10">
    <property type="entry name" value="MetI-like"/>
    <property type="match status" value="1"/>
</dbReference>
<feature type="domain" description="ABC transmembrane type-1" evidence="9">
    <location>
        <begin position="74"/>
        <end position="261"/>
    </location>
</feature>
<keyword evidence="11" id="KW-1185">Reference proteome</keyword>
<dbReference type="PANTHER" id="PTHR43848:SF2">
    <property type="entry name" value="PUTRESCINE TRANSPORT SYSTEM PERMEASE PROTEIN POTI"/>
    <property type="match status" value="1"/>
</dbReference>
<accession>A0A1Q8ZM92</accession>
<evidence type="ECO:0000256" key="7">
    <source>
        <dbReference type="ARBA" id="ARBA00023136"/>
    </source>
</evidence>
<evidence type="ECO:0000256" key="2">
    <source>
        <dbReference type="ARBA" id="ARBA00007069"/>
    </source>
</evidence>
<proteinExistence type="inferred from homology"/>
<evidence type="ECO:0000256" key="6">
    <source>
        <dbReference type="ARBA" id="ARBA00022989"/>
    </source>
</evidence>
<dbReference type="STRING" id="1867956.BJF95_13940"/>
<feature type="transmembrane region" description="Helical" evidence="8">
    <location>
        <begin position="190"/>
        <end position="211"/>
    </location>
</feature>
<dbReference type="InterPro" id="IPR035906">
    <property type="entry name" value="MetI-like_sf"/>
</dbReference>
<feature type="transmembrane region" description="Helical" evidence="8">
    <location>
        <begin position="141"/>
        <end position="165"/>
    </location>
</feature>
<gene>
    <name evidence="10" type="ORF">BJF95_13940</name>
</gene>
<comment type="caution">
    <text evidence="10">The sequence shown here is derived from an EMBL/GenBank/DDBJ whole genome shotgun (WGS) entry which is preliminary data.</text>
</comment>
<dbReference type="OrthoDB" id="9809681at2"/>